<dbReference type="STRING" id="126957.T1J4J4"/>
<feature type="transmembrane region" description="Helical" evidence="7">
    <location>
        <begin position="251"/>
        <end position="270"/>
    </location>
</feature>
<feature type="transmembrane region" description="Helical" evidence="7">
    <location>
        <begin position="82"/>
        <end position="106"/>
    </location>
</feature>
<evidence type="ECO:0000256" key="2">
    <source>
        <dbReference type="ARBA" id="ARBA00008335"/>
    </source>
</evidence>
<feature type="transmembrane region" description="Helical" evidence="7">
    <location>
        <begin position="596"/>
        <end position="616"/>
    </location>
</feature>
<dbReference type="Gene3D" id="1.20.1250.20">
    <property type="entry name" value="MFS general substrate transporter like domains"/>
    <property type="match status" value="2"/>
</dbReference>
<evidence type="ECO:0000313" key="10">
    <source>
        <dbReference type="Proteomes" id="UP000014500"/>
    </source>
</evidence>
<keyword evidence="5 7" id="KW-1133">Transmembrane helix</keyword>
<dbReference type="InterPro" id="IPR055415">
    <property type="entry name" value="LD_SV2"/>
</dbReference>
<feature type="transmembrane region" description="Helical" evidence="7">
    <location>
        <begin position="209"/>
        <end position="231"/>
    </location>
</feature>
<dbReference type="InterPro" id="IPR036259">
    <property type="entry name" value="MFS_trans_sf"/>
</dbReference>
<dbReference type="eggNOG" id="KOG0255">
    <property type="taxonomic scope" value="Eukaryota"/>
</dbReference>
<feature type="transmembrane region" description="Helical" evidence="7">
    <location>
        <begin position="537"/>
        <end position="557"/>
    </location>
</feature>
<reference evidence="10" key="1">
    <citation type="submission" date="2011-05" db="EMBL/GenBank/DDBJ databases">
        <authorList>
            <person name="Richards S.R."/>
            <person name="Qu J."/>
            <person name="Jiang H."/>
            <person name="Jhangiani S.N."/>
            <person name="Agravi P."/>
            <person name="Goodspeed R."/>
            <person name="Gross S."/>
            <person name="Mandapat C."/>
            <person name="Jackson L."/>
            <person name="Mathew T."/>
            <person name="Pu L."/>
            <person name="Thornton R."/>
            <person name="Saada N."/>
            <person name="Wilczek-Boney K.B."/>
            <person name="Lee S."/>
            <person name="Kovar C."/>
            <person name="Wu Y."/>
            <person name="Scherer S.E."/>
            <person name="Worley K.C."/>
            <person name="Muzny D.M."/>
            <person name="Gibbs R."/>
        </authorList>
    </citation>
    <scope>NUCLEOTIDE SEQUENCE</scope>
    <source>
        <strain evidence="10">Brora</strain>
    </source>
</reference>
<name>T1J4J4_STRMM</name>
<evidence type="ECO:0000256" key="4">
    <source>
        <dbReference type="ARBA" id="ARBA00022692"/>
    </source>
</evidence>
<organism evidence="9 10">
    <name type="scientific">Strigamia maritima</name>
    <name type="common">European centipede</name>
    <name type="synonym">Geophilus maritimus</name>
    <dbReference type="NCBI Taxonomy" id="126957"/>
    <lineage>
        <taxon>Eukaryota</taxon>
        <taxon>Metazoa</taxon>
        <taxon>Ecdysozoa</taxon>
        <taxon>Arthropoda</taxon>
        <taxon>Myriapoda</taxon>
        <taxon>Chilopoda</taxon>
        <taxon>Pleurostigmophora</taxon>
        <taxon>Geophilomorpha</taxon>
        <taxon>Linotaeniidae</taxon>
        <taxon>Strigamia</taxon>
    </lineage>
</organism>
<dbReference type="OMA" id="PRYLLEC"/>
<comment type="similarity">
    <text evidence="2">Belongs to the major facilitator superfamily.</text>
</comment>
<protein>
    <recommendedName>
        <fullName evidence="8">Major facilitator superfamily (MFS) profile domain-containing protein</fullName>
    </recommendedName>
</protein>
<dbReference type="PANTHER" id="PTHR23511:SF42">
    <property type="entry name" value="SYNAPTIC VESICLE GLYCOPROTEIN 2C-LIKE"/>
    <property type="match status" value="1"/>
</dbReference>
<dbReference type="PROSITE" id="PS50850">
    <property type="entry name" value="MFS"/>
    <property type="match status" value="1"/>
</dbReference>
<evidence type="ECO:0000256" key="3">
    <source>
        <dbReference type="ARBA" id="ARBA00022448"/>
    </source>
</evidence>
<sequence>MPGLAEDSEEASLVGREATLAMTSYTEEGTTRIKTVRIVESGATASGEPISDGIEEATIDSSLVTQFHEDAIRQTGSGVFHWLLLLFAGLGMGAENAELFVVAFLIPSAEEDLCMENTDKTCLAGVTFSWMLVGAITWGCIADRVGRRTALLVALVFNSTFGAIAAFMPNYGLLLLTRLLSAVGAGGLLPVIIVYYCEFFGRRDRGRRATWLLAGWALGGLFVALMAWAAIPRTGVALMEEKKQYFSSWRVFVLLCSLPSFAALITLIFLPESPRFLLEVGRDIEAMFVYQSVYKNNHINDDPAAQYQLTELELPTRRQLYGGFPPPPSRSVLADFVSGFEAFWSSIFRVFNPPYSHLTFALLLIWAFLAFGYYGVSLWIPEYMQLLRNEDYRSRTRVENHTIFPAHMIFNSSIENTEYEGCVFPKSEFSHIRLNHVIFRNSTFENCSFRAIESSRTFFEASVLLNTELTDTDFYDFRFQDCELINTKSVNTKGPCQLDLNFNFRLSDLFSEAMIGQAVLIPGSLVASLLMNTIGRLRVIGLSMFSTSICASAIWFLKTPTHVVIFEAAFNLAFLWGWIAVAILTAEAYPTHTRATAYGVLTGISRVAAVLGIVVFRGLPGLNLLLPSILTAVVALVIGILTVKLPETKDVLL</sequence>
<reference evidence="9" key="2">
    <citation type="submission" date="2015-02" db="UniProtKB">
        <authorList>
            <consortium name="EnsemblMetazoa"/>
        </authorList>
    </citation>
    <scope>IDENTIFICATION</scope>
</reference>
<dbReference type="Pfam" id="PF00083">
    <property type="entry name" value="Sugar_tr"/>
    <property type="match status" value="1"/>
</dbReference>
<accession>T1J4J4</accession>
<evidence type="ECO:0000256" key="7">
    <source>
        <dbReference type="SAM" id="Phobius"/>
    </source>
</evidence>
<proteinExistence type="inferred from homology"/>
<dbReference type="HOGENOM" id="CLU_001265_46_15_1"/>
<evidence type="ECO:0000256" key="5">
    <source>
        <dbReference type="ARBA" id="ARBA00022989"/>
    </source>
</evidence>
<dbReference type="InterPro" id="IPR020846">
    <property type="entry name" value="MFS_dom"/>
</dbReference>
<feature type="transmembrane region" description="Helical" evidence="7">
    <location>
        <begin position="175"/>
        <end position="197"/>
    </location>
</feature>
<feature type="transmembrane region" description="Helical" evidence="7">
    <location>
        <begin position="622"/>
        <end position="643"/>
    </location>
</feature>
<dbReference type="Proteomes" id="UP000014500">
    <property type="component" value="Unassembled WGS sequence"/>
</dbReference>
<feature type="transmembrane region" description="Helical" evidence="7">
    <location>
        <begin position="358"/>
        <end position="380"/>
    </location>
</feature>
<comment type="subcellular location">
    <subcellularLocation>
        <location evidence="1">Membrane</location>
        <topology evidence="1">Multi-pass membrane protein</topology>
    </subcellularLocation>
</comment>
<evidence type="ECO:0000259" key="8">
    <source>
        <dbReference type="PROSITE" id="PS50850"/>
    </source>
</evidence>
<dbReference type="GO" id="GO:0016020">
    <property type="term" value="C:membrane"/>
    <property type="evidence" value="ECO:0007669"/>
    <property type="project" value="UniProtKB-SubCell"/>
</dbReference>
<feature type="transmembrane region" description="Helical" evidence="7">
    <location>
        <begin position="563"/>
        <end position="584"/>
    </location>
</feature>
<dbReference type="EnsemblMetazoa" id="SMAR008530-RA">
    <property type="protein sequence ID" value="SMAR008530-PA"/>
    <property type="gene ID" value="SMAR008530"/>
</dbReference>
<feature type="transmembrane region" description="Helical" evidence="7">
    <location>
        <begin position="149"/>
        <end position="169"/>
    </location>
</feature>
<evidence type="ECO:0000256" key="6">
    <source>
        <dbReference type="ARBA" id="ARBA00023136"/>
    </source>
</evidence>
<feature type="transmembrane region" description="Helical" evidence="7">
    <location>
        <begin position="126"/>
        <end position="142"/>
    </location>
</feature>
<evidence type="ECO:0000256" key="1">
    <source>
        <dbReference type="ARBA" id="ARBA00004141"/>
    </source>
</evidence>
<feature type="domain" description="Major facilitator superfamily (MFS) profile" evidence="8">
    <location>
        <begin position="84"/>
        <end position="649"/>
    </location>
</feature>
<dbReference type="PhylomeDB" id="T1J4J4"/>
<dbReference type="InterPro" id="IPR005828">
    <property type="entry name" value="MFS_sugar_transport-like"/>
</dbReference>
<keyword evidence="3" id="KW-0813">Transport</keyword>
<dbReference type="SUPFAM" id="SSF141571">
    <property type="entry name" value="Pentapeptide repeat-like"/>
    <property type="match status" value="1"/>
</dbReference>
<dbReference type="PANTHER" id="PTHR23511">
    <property type="entry name" value="SYNAPTIC VESICLE GLYCOPROTEIN 2"/>
    <property type="match status" value="1"/>
</dbReference>
<evidence type="ECO:0000313" key="9">
    <source>
        <dbReference type="EnsemblMetazoa" id="SMAR008530-PA"/>
    </source>
</evidence>
<dbReference type="SUPFAM" id="SSF103473">
    <property type="entry name" value="MFS general substrate transporter"/>
    <property type="match status" value="2"/>
</dbReference>
<keyword evidence="10" id="KW-1185">Reference proteome</keyword>
<dbReference type="GO" id="GO:0022857">
    <property type="term" value="F:transmembrane transporter activity"/>
    <property type="evidence" value="ECO:0007669"/>
    <property type="project" value="InterPro"/>
</dbReference>
<keyword evidence="6 7" id="KW-0472">Membrane</keyword>
<dbReference type="Gene3D" id="2.160.20.80">
    <property type="entry name" value="E3 ubiquitin-protein ligase SopA"/>
    <property type="match status" value="1"/>
</dbReference>
<keyword evidence="4 7" id="KW-0812">Transmembrane</keyword>
<dbReference type="AlphaFoldDB" id="T1J4J4"/>
<dbReference type="Pfam" id="PF23894">
    <property type="entry name" value="LD_SV2"/>
    <property type="match status" value="1"/>
</dbReference>
<dbReference type="EMBL" id="JH431845">
    <property type="status" value="NOT_ANNOTATED_CDS"/>
    <property type="molecule type" value="Genomic_DNA"/>
</dbReference>